<organism evidence="1 2">
    <name type="scientific">Trichonephila clavata</name>
    <name type="common">Joro spider</name>
    <name type="synonym">Nephila clavata</name>
    <dbReference type="NCBI Taxonomy" id="2740835"/>
    <lineage>
        <taxon>Eukaryota</taxon>
        <taxon>Metazoa</taxon>
        <taxon>Ecdysozoa</taxon>
        <taxon>Arthropoda</taxon>
        <taxon>Chelicerata</taxon>
        <taxon>Arachnida</taxon>
        <taxon>Araneae</taxon>
        <taxon>Araneomorphae</taxon>
        <taxon>Entelegynae</taxon>
        <taxon>Araneoidea</taxon>
        <taxon>Nephilidae</taxon>
        <taxon>Trichonephila</taxon>
    </lineage>
</organism>
<evidence type="ECO:0000313" key="1">
    <source>
        <dbReference type="EMBL" id="GFQ80101.1"/>
    </source>
</evidence>
<proteinExistence type="predicted"/>
<accession>A0A8X6KQ58</accession>
<protein>
    <submittedName>
        <fullName evidence="1">Uncharacterized protein</fullName>
    </submittedName>
</protein>
<comment type="caution">
    <text evidence="1">The sequence shown here is derived from an EMBL/GenBank/DDBJ whole genome shotgun (WGS) entry which is preliminary data.</text>
</comment>
<reference evidence="1" key="1">
    <citation type="submission" date="2020-07" db="EMBL/GenBank/DDBJ databases">
        <title>Multicomponent nature underlies the extraordinary mechanical properties of spider dragline silk.</title>
        <authorList>
            <person name="Kono N."/>
            <person name="Nakamura H."/>
            <person name="Mori M."/>
            <person name="Yoshida Y."/>
            <person name="Ohtoshi R."/>
            <person name="Malay A.D."/>
            <person name="Moran D.A.P."/>
            <person name="Tomita M."/>
            <person name="Numata K."/>
            <person name="Arakawa K."/>
        </authorList>
    </citation>
    <scope>NUCLEOTIDE SEQUENCE</scope>
</reference>
<dbReference type="EMBL" id="BMAO01012260">
    <property type="protein sequence ID" value="GFQ80101.1"/>
    <property type="molecule type" value="Genomic_DNA"/>
</dbReference>
<dbReference type="Proteomes" id="UP000887116">
    <property type="component" value="Unassembled WGS sequence"/>
</dbReference>
<dbReference type="AlphaFoldDB" id="A0A8X6KQ58"/>
<gene>
    <name evidence="1" type="ORF">TNCT_266911</name>
</gene>
<sequence>MADLGLEYHKLCDFNLYNKRKLKTTSYTLKWISVWFSDLFGLTLASSTENAATYIYCYSCYSQCRRLHSSGC</sequence>
<evidence type="ECO:0000313" key="2">
    <source>
        <dbReference type="Proteomes" id="UP000887116"/>
    </source>
</evidence>
<name>A0A8X6KQ58_TRICU</name>
<keyword evidence="2" id="KW-1185">Reference proteome</keyword>